<dbReference type="InterPro" id="IPR036388">
    <property type="entry name" value="WH-like_DNA-bd_sf"/>
</dbReference>
<keyword evidence="1" id="KW-0805">Transcription regulation</keyword>
<dbReference type="Gene3D" id="1.10.10.10">
    <property type="entry name" value="Winged helix-like DNA-binding domain superfamily/Winged helix DNA-binding domain"/>
    <property type="match status" value="1"/>
</dbReference>
<keyword evidence="3" id="KW-0804">Transcription</keyword>
<protein>
    <recommendedName>
        <fullName evidence="4">HTH gntR-type domain-containing protein</fullName>
    </recommendedName>
</protein>
<keyword evidence="2" id="KW-0238">DNA-binding</keyword>
<proteinExistence type="predicted"/>
<name>A0ABP8VVC5_9PSEU</name>
<comment type="caution">
    <text evidence="5">The sequence shown here is derived from an EMBL/GenBank/DDBJ whole genome shotgun (WGS) entry which is preliminary data.</text>
</comment>
<keyword evidence="6" id="KW-1185">Reference proteome</keyword>
<evidence type="ECO:0000256" key="2">
    <source>
        <dbReference type="ARBA" id="ARBA00023125"/>
    </source>
</evidence>
<gene>
    <name evidence="5" type="ORF">GCM10023215_00210</name>
</gene>
<evidence type="ECO:0000313" key="6">
    <source>
        <dbReference type="Proteomes" id="UP001500325"/>
    </source>
</evidence>
<evidence type="ECO:0000256" key="3">
    <source>
        <dbReference type="ARBA" id="ARBA00023163"/>
    </source>
</evidence>
<reference evidence="6" key="1">
    <citation type="journal article" date="2019" name="Int. J. Syst. Evol. Microbiol.">
        <title>The Global Catalogue of Microorganisms (GCM) 10K type strain sequencing project: providing services to taxonomists for standard genome sequencing and annotation.</title>
        <authorList>
            <consortium name="The Broad Institute Genomics Platform"/>
            <consortium name="The Broad Institute Genome Sequencing Center for Infectious Disease"/>
            <person name="Wu L."/>
            <person name="Ma J."/>
        </authorList>
    </citation>
    <scope>NUCLEOTIDE SEQUENCE [LARGE SCALE GENOMIC DNA]</scope>
    <source>
        <strain evidence="6">JCM 18055</strain>
    </source>
</reference>
<dbReference type="SMART" id="SM00345">
    <property type="entry name" value="HTH_GNTR"/>
    <property type="match status" value="1"/>
</dbReference>
<dbReference type="PRINTS" id="PR00035">
    <property type="entry name" value="HTHGNTR"/>
</dbReference>
<dbReference type="SUPFAM" id="SSF46785">
    <property type="entry name" value="Winged helix' DNA-binding domain"/>
    <property type="match status" value="1"/>
</dbReference>
<evidence type="ECO:0000256" key="1">
    <source>
        <dbReference type="ARBA" id="ARBA00023015"/>
    </source>
</evidence>
<dbReference type="CDD" id="cd07377">
    <property type="entry name" value="WHTH_GntR"/>
    <property type="match status" value="1"/>
</dbReference>
<evidence type="ECO:0000259" key="4">
    <source>
        <dbReference type="PROSITE" id="PS50949"/>
    </source>
</evidence>
<accession>A0ABP8VVC5</accession>
<dbReference type="PROSITE" id="PS50949">
    <property type="entry name" value="HTH_GNTR"/>
    <property type="match status" value="1"/>
</dbReference>
<dbReference type="InterPro" id="IPR050679">
    <property type="entry name" value="Bact_HTH_transcr_reg"/>
</dbReference>
<dbReference type="Pfam" id="PF00392">
    <property type="entry name" value="GntR"/>
    <property type="match status" value="1"/>
</dbReference>
<dbReference type="EMBL" id="BAABIC010000001">
    <property type="protein sequence ID" value="GAA4672866.1"/>
    <property type="molecule type" value="Genomic_DNA"/>
</dbReference>
<dbReference type="RefSeq" id="WP_425569328.1">
    <property type="nucleotide sequence ID" value="NZ_BAABIC010000001.1"/>
</dbReference>
<dbReference type="InterPro" id="IPR036390">
    <property type="entry name" value="WH_DNA-bd_sf"/>
</dbReference>
<sequence>MPSTEPDSAELLERLRTRVRLGEPGERLPSERRLADEHGVGRAVVRQALRELDMAGLVRTRRQSGTYIEEQGGAVW</sequence>
<feature type="domain" description="HTH gntR-type" evidence="4">
    <location>
        <begin position="5"/>
        <end position="71"/>
    </location>
</feature>
<dbReference type="PANTHER" id="PTHR44846:SF17">
    <property type="entry name" value="GNTR-FAMILY TRANSCRIPTIONAL REGULATOR"/>
    <property type="match status" value="1"/>
</dbReference>
<dbReference type="InterPro" id="IPR000524">
    <property type="entry name" value="Tscrpt_reg_HTH_GntR"/>
</dbReference>
<organism evidence="5 6">
    <name type="scientific">Pseudonocardia yuanmonensis</name>
    <dbReference type="NCBI Taxonomy" id="1095914"/>
    <lineage>
        <taxon>Bacteria</taxon>
        <taxon>Bacillati</taxon>
        <taxon>Actinomycetota</taxon>
        <taxon>Actinomycetes</taxon>
        <taxon>Pseudonocardiales</taxon>
        <taxon>Pseudonocardiaceae</taxon>
        <taxon>Pseudonocardia</taxon>
    </lineage>
</organism>
<dbReference type="PANTHER" id="PTHR44846">
    <property type="entry name" value="MANNOSYL-D-GLYCERATE TRANSPORT/METABOLISM SYSTEM REPRESSOR MNGR-RELATED"/>
    <property type="match status" value="1"/>
</dbReference>
<evidence type="ECO:0000313" key="5">
    <source>
        <dbReference type="EMBL" id="GAA4672866.1"/>
    </source>
</evidence>
<dbReference type="Proteomes" id="UP001500325">
    <property type="component" value="Unassembled WGS sequence"/>
</dbReference>